<gene>
    <name evidence="1" type="ORF">ACFOW6_10610</name>
</gene>
<protein>
    <submittedName>
        <fullName evidence="1">DUF2332 domain-containing protein</fullName>
    </submittedName>
</protein>
<sequence length="356" mass="39535">MEQESSHAKTTPDLQSAFLKQAEACRKFDSPFMGRLMELLAEHWPDDTALAERFVRWEGELGPAGASLPLRVAGGLHALVLKGRDTQLAAVYPPNEVDDAQLCEVVLTALRRHDDFLCEWVERPPQTNEVRRSAVLIAAAHWLDAQFGLPLQLSELGASAGLNLMFDRYALEIAGQFWGPSNAPVCLAPDWHGPLPLRANPRISERRGVDLNPLRVGRAEDDLRLIAYLWPDQPERFARTRAAMAVLDAEVDRQDAVDWLAGRLATAWPGRLLHLVYHTIAWQYFPQDKQAQGRAAIEAAGQASTEDAPLAWLAMEDDGQPGGAAVTLRLWPGDHHIALGRAGFHGQWVEWHADSR</sequence>
<name>A0ABV8UN71_9PROT</name>
<dbReference type="EMBL" id="JBHSCW010000004">
    <property type="protein sequence ID" value="MFC4351994.1"/>
    <property type="molecule type" value="Genomic_DNA"/>
</dbReference>
<accession>A0ABV8UN71</accession>
<dbReference type="RefSeq" id="WP_382422339.1">
    <property type="nucleotide sequence ID" value="NZ_JBHSCW010000004.1"/>
</dbReference>
<reference evidence="2" key="1">
    <citation type="journal article" date="2019" name="Int. J. Syst. Evol. Microbiol.">
        <title>The Global Catalogue of Microorganisms (GCM) 10K type strain sequencing project: providing services to taxonomists for standard genome sequencing and annotation.</title>
        <authorList>
            <consortium name="The Broad Institute Genomics Platform"/>
            <consortium name="The Broad Institute Genome Sequencing Center for Infectious Disease"/>
            <person name="Wu L."/>
            <person name="Ma J."/>
        </authorList>
    </citation>
    <scope>NUCLEOTIDE SEQUENCE [LARGE SCALE GENOMIC DNA]</scope>
    <source>
        <strain evidence="2">CECT 8472</strain>
    </source>
</reference>
<organism evidence="1 2">
    <name type="scientific">Fodinicurvata halophila</name>
    <dbReference type="NCBI Taxonomy" id="1419723"/>
    <lineage>
        <taxon>Bacteria</taxon>
        <taxon>Pseudomonadati</taxon>
        <taxon>Pseudomonadota</taxon>
        <taxon>Alphaproteobacteria</taxon>
        <taxon>Rhodospirillales</taxon>
        <taxon>Rhodovibrionaceae</taxon>
        <taxon>Fodinicurvata</taxon>
    </lineage>
</organism>
<comment type="caution">
    <text evidence="1">The sequence shown here is derived from an EMBL/GenBank/DDBJ whole genome shotgun (WGS) entry which is preliminary data.</text>
</comment>
<dbReference type="InterPro" id="IPR011200">
    <property type="entry name" value="UCP012608"/>
</dbReference>
<evidence type="ECO:0000313" key="1">
    <source>
        <dbReference type="EMBL" id="MFC4351994.1"/>
    </source>
</evidence>
<evidence type="ECO:0000313" key="2">
    <source>
        <dbReference type="Proteomes" id="UP001595799"/>
    </source>
</evidence>
<keyword evidence="2" id="KW-1185">Reference proteome</keyword>
<dbReference type="Pfam" id="PF10094">
    <property type="entry name" value="DUF2332"/>
    <property type="match status" value="1"/>
</dbReference>
<dbReference type="Proteomes" id="UP001595799">
    <property type="component" value="Unassembled WGS sequence"/>
</dbReference>
<dbReference type="PIRSF" id="PIRSF012608">
    <property type="entry name" value="UCP012608"/>
    <property type="match status" value="1"/>
</dbReference>
<proteinExistence type="predicted"/>